<reference evidence="2" key="1">
    <citation type="journal article" date="2023" name="G3 (Bethesda)">
        <title>Genome assembly and association tests identify interacting loci associated with vigor, precocity, and sex in interspecific pistachio rootstocks.</title>
        <authorList>
            <person name="Palmer W."/>
            <person name="Jacygrad E."/>
            <person name="Sagayaradj S."/>
            <person name="Cavanaugh K."/>
            <person name="Han R."/>
            <person name="Bertier L."/>
            <person name="Beede B."/>
            <person name="Kafkas S."/>
            <person name="Golino D."/>
            <person name="Preece J."/>
            <person name="Michelmore R."/>
        </authorList>
    </citation>
    <scope>NUCLEOTIDE SEQUENCE [LARGE SCALE GENOMIC DNA]</scope>
</reference>
<dbReference type="Proteomes" id="UP001163603">
    <property type="component" value="Chromosome 10"/>
</dbReference>
<sequence length="101" mass="11551">MQTPRGIGKECRRIIIDPKPAPIPYTEEQLKGMFWRFDKNGDRRLSKQELKAAFKELGALIPGFRANRGLHHADANGDGYISDEEVDKLVKYAYQLGYKVN</sequence>
<proteinExistence type="predicted"/>
<gene>
    <name evidence="1" type="ORF">Pint_08788</name>
</gene>
<evidence type="ECO:0000313" key="1">
    <source>
        <dbReference type="EMBL" id="KAJ0026062.1"/>
    </source>
</evidence>
<organism evidence="1 2">
    <name type="scientific">Pistacia integerrima</name>
    <dbReference type="NCBI Taxonomy" id="434235"/>
    <lineage>
        <taxon>Eukaryota</taxon>
        <taxon>Viridiplantae</taxon>
        <taxon>Streptophyta</taxon>
        <taxon>Embryophyta</taxon>
        <taxon>Tracheophyta</taxon>
        <taxon>Spermatophyta</taxon>
        <taxon>Magnoliopsida</taxon>
        <taxon>eudicotyledons</taxon>
        <taxon>Gunneridae</taxon>
        <taxon>Pentapetalae</taxon>
        <taxon>rosids</taxon>
        <taxon>malvids</taxon>
        <taxon>Sapindales</taxon>
        <taxon>Anacardiaceae</taxon>
        <taxon>Pistacia</taxon>
    </lineage>
</organism>
<protein>
    <submittedName>
        <fullName evidence="1">Uncharacterized protein</fullName>
    </submittedName>
</protein>
<accession>A0ACC0XX45</accession>
<dbReference type="EMBL" id="CM047745">
    <property type="protein sequence ID" value="KAJ0026062.1"/>
    <property type="molecule type" value="Genomic_DNA"/>
</dbReference>
<comment type="caution">
    <text evidence="1">The sequence shown here is derived from an EMBL/GenBank/DDBJ whole genome shotgun (WGS) entry which is preliminary data.</text>
</comment>
<keyword evidence="2" id="KW-1185">Reference proteome</keyword>
<name>A0ACC0XX45_9ROSI</name>
<evidence type="ECO:0000313" key="2">
    <source>
        <dbReference type="Proteomes" id="UP001163603"/>
    </source>
</evidence>